<dbReference type="InterPro" id="IPR002852">
    <property type="entry name" value="UPF0251"/>
</dbReference>
<reference evidence="4 5" key="1">
    <citation type="journal article" date="2016" name="Nat. Commun.">
        <title>Thousands of microbial genomes shed light on interconnected biogeochemical processes in an aquifer system.</title>
        <authorList>
            <person name="Anantharaman K."/>
            <person name="Brown C.T."/>
            <person name="Hug L.A."/>
            <person name="Sharon I."/>
            <person name="Castelle C.J."/>
            <person name="Probst A.J."/>
            <person name="Thomas B.C."/>
            <person name="Singh A."/>
            <person name="Wilkins M.J."/>
            <person name="Karaoz U."/>
            <person name="Brodie E.L."/>
            <person name="Williams K.H."/>
            <person name="Hubbard S.S."/>
            <person name="Banfield J.F."/>
        </authorList>
    </citation>
    <scope>NUCLEOTIDE SEQUENCE [LARGE SCALE GENOMIC DNA]</scope>
</reference>
<evidence type="ECO:0000256" key="3">
    <source>
        <dbReference type="SAM" id="MobiDB-lite"/>
    </source>
</evidence>
<evidence type="ECO:0000256" key="2">
    <source>
        <dbReference type="HAMAP-Rule" id="MF_00674"/>
    </source>
</evidence>
<feature type="compositionally biased region" description="Gly residues" evidence="3">
    <location>
        <begin position="141"/>
        <end position="151"/>
    </location>
</feature>
<dbReference type="PANTHER" id="PTHR37478">
    <property type="match status" value="1"/>
</dbReference>
<dbReference type="AlphaFoldDB" id="A0A1F4TNK1"/>
<dbReference type="PANTHER" id="PTHR37478:SF2">
    <property type="entry name" value="UPF0251 PROTEIN TK0562"/>
    <property type="match status" value="1"/>
</dbReference>
<proteinExistence type="inferred from homology"/>
<feature type="region of interest" description="Disordered" evidence="3">
    <location>
        <begin position="136"/>
        <end position="159"/>
    </location>
</feature>
<gene>
    <name evidence="4" type="ORF">A2311_01270</name>
</gene>
<dbReference type="EMBL" id="MEUF01000046">
    <property type="protein sequence ID" value="OGC34311.1"/>
    <property type="molecule type" value="Genomic_DNA"/>
</dbReference>
<organism evidence="4 5">
    <name type="scientific">candidate division WOR-1 bacterium RIFOXYB2_FULL_48_7</name>
    <dbReference type="NCBI Taxonomy" id="1802583"/>
    <lineage>
        <taxon>Bacteria</taxon>
        <taxon>Bacillati</taxon>
        <taxon>Saganbacteria</taxon>
    </lineage>
</organism>
<comment type="similarity">
    <text evidence="1 2">Belongs to the UPF0251 family.</text>
</comment>
<evidence type="ECO:0000313" key="4">
    <source>
        <dbReference type="EMBL" id="OGC34311.1"/>
    </source>
</evidence>
<sequence>MSRPFRCRKVGLQPVCRRFGPSGGLAGEGQAIHLQLDELEAIRLADVDGLYQEDAAKKMGISRQTFGNIIDSAHKKVAEAIINANEIKIEGGEVKMMERRFVCFDCKKEWALPYGAGRPLDCPTCQSKNIHRATEDRGCGRNNGLGRGQGRGNRACRRA</sequence>
<dbReference type="HAMAP" id="MF_00674">
    <property type="entry name" value="UPF0251"/>
    <property type="match status" value="1"/>
</dbReference>
<dbReference type="STRING" id="1802583.A2311_01270"/>
<dbReference type="Proteomes" id="UP000178951">
    <property type="component" value="Unassembled WGS sequence"/>
</dbReference>
<protein>
    <recommendedName>
        <fullName evidence="2">UPF0251 protein A2311_01270</fullName>
    </recommendedName>
</protein>
<comment type="caution">
    <text evidence="4">The sequence shown here is derived from an EMBL/GenBank/DDBJ whole genome shotgun (WGS) entry which is preliminary data.</text>
</comment>
<name>A0A1F4TNK1_UNCSA</name>
<evidence type="ECO:0000313" key="5">
    <source>
        <dbReference type="Proteomes" id="UP000178951"/>
    </source>
</evidence>
<accession>A0A1F4TNK1</accession>
<evidence type="ECO:0000256" key="1">
    <source>
        <dbReference type="ARBA" id="ARBA00009350"/>
    </source>
</evidence>
<dbReference type="Pfam" id="PF02001">
    <property type="entry name" value="DUF134"/>
    <property type="match status" value="1"/>
</dbReference>